<dbReference type="GeneID" id="83219624"/>
<dbReference type="PANTHER" id="PTHR45786:SF74">
    <property type="entry name" value="ATP-DEPENDENT DNA HELICASE"/>
    <property type="match status" value="1"/>
</dbReference>
<name>A0AAD7XVY7_9FUNG</name>
<proteinExistence type="predicted"/>
<gene>
    <name evidence="1" type="ORF">O0I10_012238</name>
</gene>
<dbReference type="PANTHER" id="PTHR45786">
    <property type="entry name" value="DNA BINDING PROTEIN-LIKE"/>
    <property type="match status" value="1"/>
</dbReference>
<dbReference type="AlphaFoldDB" id="A0AAD7XVY7"/>
<organism evidence="1 2">
    <name type="scientific">Lichtheimia ornata</name>
    <dbReference type="NCBI Taxonomy" id="688661"/>
    <lineage>
        <taxon>Eukaryota</taxon>
        <taxon>Fungi</taxon>
        <taxon>Fungi incertae sedis</taxon>
        <taxon>Mucoromycota</taxon>
        <taxon>Mucoromycotina</taxon>
        <taxon>Mucoromycetes</taxon>
        <taxon>Mucorales</taxon>
        <taxon>Lichtheimiaceae</taxon>
        <taxon>Lichtheimia</taxon>
    </lineage>
</organism>
<comment type="caution">
    <text evidence="1">The sequence shown here is derived from an EMBL/GenBank/DDBJ whole genome shotgun (WGS) entry which is preliminary data.</text>
</comment>
<sequence length="280" mass="31523">MFSIIQFSDEQHEQTSQEQDLQRCPHCNELGHVRISSQHCRFNPQRVAIREANENDVPVRMCRCGSTDHQRVSHHSYPLNSANIEGASQEETPVARISAEVIPQRHSSGTMTAQCPHCHAWMWIDERNEGSRNNPKFELCCGKGTIVLPALKETPPELSQLLRDNTPRAKDFRKHIRVFNNALSFTSLGVQLDDSVANSEHGAYNFRIHGSVHHRIGGLLPNNNATPAFAQIYVHDPDATAELNSRANAAGRGLSGVDERWRMNILAELQAMMHRINPFV</sequence>
<reference evidence="1 2" key="1">
    <citation type="submission" date="2023-03" db="EMBL/GenBank/DDBJ databases">
        <title>Genome sequence of Lichtheimia ornata CBS 291.66.</title>
        <authorList>
            <person name="Mohabir J.T."/>
            <person name="Shea T.P."/>
            <person name="Kurbessoian T."/>
            <person name="Berby B."/>
            <person name="Fontaine J."/>
            <person name="Livny J."/>
            <person name="Gnirke A."/>
            <person name="Stajich J.E."/>
            <person name="Cuomo C.A."/>
        </authorList>
    </citation>
    <scope>NUCLEOTIDE SEQUENCE [LARGE SCALE GENOMIC DNA]</scope>
    <source>
        <strain evidence="1">CBS 291.66</strain>
    </source>
</reference>
<keyword evidence="2" id="KW-1185">Reference proteome</keyword>
<dbReference type="RefSeq" id="XP_058337046.1">
    <property type="nucleotide sequence ID" value="XM_058492183.1"/>
</dbReference>
<evidence type="ECO:0000313" key="1">
    <source>
        <dbReference type="EMBL" id="KAJ8652132.1"/>
    </source>
</evidence>
<protein>
    <recommendedName>
        <fullName evidence="3">Helitron helicase-like domain-containing protein</fullName>
    </recommendedName>
</protein>
<accession>A0AAD7XVY7</accession>
<evidence type="ECO:0000313" key="2">
    <source>
        <dbReference type="Proteomes" id="UP001234581"/>
    </source>
</evidence>
<dbReference type="EMBL" id="JARTCD010000117">
    <property type="protein sequence ID" value="KAJ8652132.1"/>
    <property type="molecule type" value="Genomic_DNA"/>
</dbReference>
<evidence type="ECO:0008006" key="3">
    <source>
        <dbReference type="Google" id="ProtNLM"/>
    </source>
</evidence>
<dbReference type="Proteomes" id="UP001234581">
    <property type="component" value="Unassembled WGS sequence"/>
</dbReference>